<reference evidence="3 4" key="1">
    <citation type="submission" date="2019-08" db="EMBL/GenBank/DDBJ databases">
        <title>Aureimonas fodiniaquatilis sp. nov., isolated from a coal mine wastewater.</title>
        <authorList>
            <person name="Kim W."/>
        </authorList>
    </citation>
    <scope>NUCLEOTIDE SEQUENCE [LARGE SCALE GENOMIC DNA]</scope>
    <source>
        <strain evidence="3 4">CAU 1482</strain>
    </source>
</reference>
<comment type="caution">
    <text evidence="3">The sequence shown here is derived from an EMBL/GenBank/DDBJ whole genome shotgun (WGS) entry which is preliminary data.</text>
</comment>
<keyword evidence="4" id="KW-1185">Reference proteome</keyword>
<evidence type="ECO:0000259" key="2">
    <source>
        <dbReference type="Pfam" id="PF01321"/>
    </source>
</evidence>
<dbReference type="GO" id="GO:0004177">
    <property type="term" value="F:aminopeptidase activity"/>
    <property type="evidence" value="ECO:0007669"/>
    <property type="project" value="UniProtKB-KW"/>
</dbReference>
<dbReference type="Gene3D" id="3.40.350.10">
    <property type="entry name" value="Creatinase/prolidase N-terminal domain"/>
    <property type="match status" value="1"/>
</dbReference>
<dbReference type="AlphaFoldDB" id="A0A5B0DQ30"/>
<proteinExistence type="predicted"/>
<dbReference type="InterPro" id="IPR000587">
    <property type="entry name" value="Creatinase_N"/>
</dbReference>
<feature type="domain" description="Peptidase M24" evidence="1">
    <location>
        <begin position="163"/>
        <end position="354"/>
    </location>
</feature>
<dbReference type="Pfam" id="PF00557">
    <property type="entry name" value="Peptidase_M24"/>
    <property type="match status" value="1"/>
</dbReference>
<keyword evidence="3" id="KW-0645">Protease</keyword>
<dbReference type="InterPro" id="IPR050659">
    <property type="entry name" value="Peptidase_M24B"/>
</dbReference>
<evidence type="ECO:0000313" key="4">
    <source>
        <dbReference type="Proteomes" id="UP000324738"/>
    </source>
</evidence>
<dbReference type="OrthoDB" id="9806388at2"/>
<dbReference type="Proteomes" id="UP000324738">
    <property type="component" value="Unassembled WGS sequence"/>
</dbReference>
<dbReference type="EMBL" id="VTWH01000005">
    <property type="protein sequence ID" value="KAA0968558.1"/>
    <property type="molecule type" value="Genomic_DNA"/>
</dbReference>
<gene>
    <name evidence="3" type="ORF">FPY71_16880</name>
</gene>
<dbReference type="InterPro" id="IPR029149">
    <property type="entry name" value="Creatin/AminoP/Spt16_N"/>
</dbReference>
<dbReference type="InterPro" id="IPR036005">
    <property type="entry name" value="Creatinase/aminopeptidase-like"/>
</dbReference>
<name>A0A5B0DQ30_9HYPH</name>
<dbReference type="InterPro" id="IPR000994">
    <property type="entry name" value="Pept_M24"/>
</dbReference>
<dbReference type="PANTHER" id="PTHR46112">
    <property type="entry name" value="AMINOPEPTIDASE"/>
    <property type="match status" value="1"/>
</dbReference>
<sequence length="387" mass="42233">MVESYTPMQLAFSQKVYLDNLALLQGDISKKSLGCIIIFDPESIYWLTGYRSIGYFTFQCVLILPDGKPIMISRQVNHAIALANANIAEFVAIEDTQDPVDILVKVLNQRISQGSLIGLETESTYLNVRSYKRLDAAMQGRLVDWGGVIEQARTIKTPEQLDFMRQAAKAAVAGLDAAVQAVKPGCTENDLAAAMLSGATKAGSEYTRVPLVVTGPATGVCFTTWERRQVQRGDVVFLEAAANINRYHAMIARNCIVGPATAEHKRFAQIVIDALDAAIAAIRPGVTSGSVDAACRSVFESNGLGQYFDHRTAYGIGIGFPPNWAEGRFLALKPDDETILQPGMTFHLVPSLFMPAFCFMSSESVAVTDDGCEVLTDYPRKLIELDF</sequence>
<dbReference type="SUPFAM" id="SSF55920">
    <property type="entry name" value="Creatinase/aminopeptidase"/>
    <property type="match status" value="1"/>
</dbReference>
<feature type="domain" description="Creatinase N-terminal" evidence="2">
    <location>
        <begin position="24"/>
        <end position="155"/>
    </location>
</feature>
<protein>
    <submittedName>
        <fullName evidence="3">Aminopeptidase P family protein</fullName>
    </submittedName>
</protein>
<evidence type="ECO:0000259" key="1">
    <source>
        <dbReference type="Pfam" id="PF00557"/>
    </source>
</evidence>
<keyword evidence="3" id="KW-0378">Hydrolase</keyword>
<evidence type="ECO:0000313" key="3">
    <source>
        <dbReference type="EMBL" id="KAA0968558.1"/>
    </source>
</evidence>
<dbReference type="Gene3D" id="3.90.230.10">
    <property type="entry name" value="Creatinase/methionine aminopeptidase superfamily"/>
    <property type="match status" value="1"/>
</dbReference>
<dbReference type="PANTHER" id="PTHR46112:SF2">
    <property type="entry name" value="XAA-PRO AMINOPEPTIDASE P-RELATED"/>
    <property type="match status" value="1"/>
</dbReference>
<dbReference type="Pfam" id="PF01321">
    <property type="entry name" value="Creatinase_N"/>
    <property type="match status" value="1"/>
</dbReference>
<accession>A0A5B0DQ30</accession>
<keyword evidence="3" id="KW-0031">Aminopeptidase</keyword>
<dbReference type="SUPFAM" id="SSF53092">
    <property type="entry name" value="Creatinase/prolidase N-terminal domain"/>
    <property type="match status" value="1"/>
</dbReference>
<organism evidence="3 4">
    <name type="scientific">Aureimonas fodinaquatilis</name>
    <dbReference type="NCBI Taxonomy" id="2565783"/>
    <lineage>
        <taxon>Bacteria</taxon>
        <taxon>Pseudomonadati</taxon>
        <taxon>Pseudomonadota</taxon>
        <taxon>Alphaproteobacteria</taxon>
        <taxon>Hyphomicrobiales</taxon>
        <taxon>Aurantimonadaceae</taxon>
        <taxon>Aureimonas</taxon>
    </lineage>
</organism>
<dbReference type="CDD" id="cd01066">
    <property type="entry name" value="APP_MetAP"/>
    <property type="match status" value="1"/>
</dbReference>